<organism evidence="7">
    <name type="scientific">Eucalyptus grandis</name>
    <name type="common">Flooded gum</name>
    <dbReference type="NCBI Taxonomy" id="71139"/>
    <lineage>
        <taxon>Eukaryota</taxon>
        <taxon>Viridiplantae</taxon>
        <taxon>Streptophyta</taxon>
        <taxon>Embryophyta</taxon>
        <taxon>Tracheophyta</taxon>
        <taxon>Spermatophyta</taxon>
        <taxon>Magnoliopsida</taxon>
        <taxon>eudicotyledons</taxon>
        <taxon>Gunneridae</taxon>
        <taxon>Pentapetalae</taxon>
        <taxon>rosids</taxon>
        <taxon>malvids</taxon>
        <taxon>Myrtales</taxon>
        <taxon>Myrtaceae</taxon>
        <taxon>Myrtoideae</taxon>
        <taxon>Eucalypteae</taxon>
        <taxon>Eucalyptus</taxon>
    </lineage>
</organism>
<evidence type="ECO:0000256" key="3">
    <source>
        <dbReference type="ARBA" id="ARBA00023125"/>
    </source>
</evidence>
<dbReference type="FunCoup" id="A0A059C5N5">
    <property type="interactions" value="69"/>
</dbReference>
<dbReference type="InParanoid" id="A0A059C5N5"/>
<evidence type="ECO:0000313" key="7">
    <source>
        <dbReference type="EMBL" id="KCW73461.1"/>
    </source>
</evidence>
<evidence type="ECO:0000256" key="4">
    <source>
        <dbReference type="ARBA" id="ARBA00023163"/>
    </source>
</evidence>
<keyword evidence="5" id="KW-0539">Nucleus</keyword>
<feature type="domain" description="TF-B3" evidence="6">
    <location>
        <begin position="36"/>
        <end position="127"/>
    </location>
</feature>
<dbReference type="GO" id="GO:0003677">
    <property type="term" value="F:DNA binding"/>
    <property type="evidence" value="ECO:0007669"/>
    <property type="project" value="UniProtKB-KW"/>
</dbReference>
<gene>
    <name evidence="7" type="ORF">EUGRSUZ_E01947</name>
</gene>
<dbReference type="GO" id="GO:0005634">
    <property type="term" value="C:nucleus"/>
    <property type="evidence" value="ECO:0007669"/>
    <property type="project" value="UniProtKB-SubCell"/>
</dbReference>
<dbReference type="PANTHER" id="PTHR34269:SF11">
    <property type="entry name" value="B3 DOMAIN PROTEIN"/>
    <property type="match status" value="1"/>
</dbReference>
<dbReference type="EMBL" id="KK198757">
    <property type="protein sequence ID" value="KCW73461.1"/>
    <property type="molecule type" value="Genomic_DNA"/>
</dbReference>
<reference evidence="7" key="1">
    <citation type="submission" date="2013-07" db="EMBL/GenBank/DDBJ databases">
        <title>The genome of Eucalyptus grandis.</title>
        <authorList>
            <person name="Schmutz J."/>
            <person name="Hayes R."/>
            <person name="Myburg A."/>
            <person name="Tuskan G."/>
            <person name="Grattapaglia D."/>
            <person name="Rokhsar D.S."/>
        </authorList>
    </citation>
    <scope>NUCLEOTIDE SEQUENCE</scope>
    <source>
        <tissue evidence="7">Leaf extractions</tissue>
    </source>
</reference>
<keyword evidence="2" id="KW-0805">Transcription regulation</keyword>
<dbReference type="Gene3D" id="2.40.330.10">
    <property type="entry name" value="DNA-binding pseudobarrel domain"/>
    <property type="match status" value="1"/>
</dbReference>
<dbReference type="CDD" id="cd10017">
    <property type="entry name" value="B3_DNA"/>
    <property type="match status" value="1"/>
</dbReference>
<dbReference type="AlphaFoldDB" id="A0A059C5N5"/>
<dbReference type="InterPro" id="IPR003340">
    <property type="entry name" value="B3_DNA-bd"/>
</dbReference>
<dbReference type="InterPro" id="IPR015300">
    <property type="entry name" value="DNA-bd_pseudobarrel_sf"/>
</dbReference>
<dbReference type="InterPro" id="IPR051442">
    <property type="entry name" value="B3_domain"/>
</dbReference>
<sequence>MKTPESSTSDVAHCVCAERVDVSTELVLQNDPWMIMKELTESDLSHLSWLLLPGGCLKTHVFPQMDEEMLRKVKSKEGMQVVGIDVDTGWKHWFVFRCWGSSGSYVLNGGWTKEFVEKKRLKVGDEIGMVWFMSSRMFYFKVLHRAAA</sequence>
<name>A0A059C5N5_EUCGR</name>
<evidence type="ECO:0000256" key="1">
    <source>
        <dbReference type="ARBA" id="ARBA00004123"/>
    </source>
</evidence>
<proteinExistence type="predicted"/>
<accession>A0A059C5N5</accession>
<keyword evidence="3" id="KW-0238">DNA-binding</keyword>
<dbReference type="SUPFAM" id="SSF101936">
    <property type="entry name" value="DNA-binding pseudobarrel domain"/>
    <property type="match status" value="1"/>
</dbReference>
<evidence type="ECO:0000259" key="6">
    <source>
        <dbReference type="Pfam" id="PF02362"/>
    </source>
</evidence>
<keyword evidence="4" id="KW-0804">Transcription</keyword>
<dbReference type="Gramene" id="KCW73461">
    <property type="protein sequence ID" value="KCW73461"/>
    <property type="gene ID" value="EUGRSUZ_E01947"/>
</dbReference>
<evidence type="ECO:0000256" key="5">
    <source>
        <dbReference type="ARBA" id="ARBA00023242"/>
    </source>
</evidence>
<evidence type="ECO:0000256" key="2">
    <source>
        <dbReference type="ARBA" id="ARBA00023015"/>
    </source>
</evidence>
<dbReference type="PANTHER" id="PTHR34269">
    <property type="entry name" value="TRANSCRIPTION FACTOR B3-DOMAIN FAMILY-RELATED"/>
    <property type="match status" value="1"/>
</dbReference>
<comment type="subcellular location">
    <subcellularLocation>
        <location evidence="1">Nucleus</location>
    </subcellularLocation>
</comment>
<protein>
    <recommendedName>
        <fullName evidence="6">TF-B3 domain-containing protein</fullName>
    </recommendedName>
</protein>
<dbReference type="OMA" id="GRRWIHD"/>
<dbReference type="Pfam" id="PF02362">
    <property type="entry name" value="B3"/>
    <property type="match status" value="1"/>
</dbReference>